<proteinExistence type="predicted"/>
<organism evidence="1">
    <name type="scientific">hydrothermal vent metagenome</name>
    <dbReference type="NCBI Taxonomy" id="652676"/>
    <lineage>
        <taxon>unclassified sequences</taxon>
        <taxon>metagenomes</taxon>
        <taxon>ecological metagenomes</taxon>
    </lineage>
</organism>
<sequence length="318" mass="37403">MKIILFSLLLTIGLMAEVATTPKITICQQEKVIKNGWTDTNKTLNQAIIKLAKEEIPNIIKKLSKPLSPDANKSDIYNLPKVNLTRDDYIKLFAYSKYLEHIGKKELVLSFYIESLKGVHNIKNTSLLAAIFRLVINNIITNSMRHSLEQKKFTKKDKLYLYNKLSKLLILDNYYIVSAIQSEKKINNQQINMMKSNKDNEKYLEVYKKEFQKINTEYWDVLLNAIKMNNLSEAHKHEEQKLSKLQFWNTLKLFFLDTKITFYKKIGISLSKKDYITYAKYSALKTLLITRPKLYKTCQDYLNMIYNNKKLLKRLSEQ</sequence>
<accession>A0A1W1BNB8</accession>
<dbReference type="EMBL" id="FPHD01000028">
    <property type="protein sequence ID" value="SFV55050.1"/>
    <property type="molecule type" value="Genomic_DNA"/>
</dbReference>
<reference evidence="1" key="1">
    <citation type="submission" date="2016-10" db="EMBL/GenBank/DDBJ databases">
        <authorList>
            <person name="de Groot N.N."/>
        </authorList>
    </citation>
    <scope>NUCLEOTIDE SEQUENCE</scope>
</reference>
<protein>
    <submittedName>
        <fullName evidence="1">Uncharacterized protein</fullName>
    </submittedName>
</protein>
<dbReference type="AlphaFoldDB" id="A0A1W1BNB8"/>
<gene>
    <name evidence="1" type="ORF">MNB_SV-8-295</name>
</gene>
<evidence type="ECO:0000313" key="1">
    <source>
        <dbReference type="EMBL" id="SFV55050.1"/>
    </source>
</evidence>
<name>A0A1W1BNB8_9ZZZZ</name>